<accession>A0A1L7RKD3</accession>
<feature type="transmembrane region" description="Helical" evidence="2">
    <location>
        <begin position="499"/>
        <end position="520"/>
    </location>
</feature>
<feature type="region of interest" description="Disordered" evidence="1">
    <location>
        <begin position="1"/>
        <end position="20"/>
    </location>
</feature>
<keyword evidence="2" id="KW-0472">Membrane</keyword>
<feature type="transmembrane region" description="Helical" evidence="2">
    <location>
        <begin position="120"/>
        <end position="144"/>
    </location>
</feature>
<feature type="transmembrane region" description="Helical" evidence="2">
    <location>
        <begin position="392"/>
        <end position="411"/>
    </location>
</feature>
<keyword evidence="2" id="KW-0812">Transmembrane</keyword>
<organism evidence="3">
    <name type="scientific">Actinomyces succiniciruminis</name>
    <dbReference type="NCBI Taxonomy" id="1522002"/>
    <lineage>
        <taxon>Bacteria</taxon>
        <taxon>Bacillati</taxon>
        <taxon>Actinomycetota</taxon>
        <taxon>Actinomycetes</taxon>
        <taxon>Actinomycetales</taxon>
        <taxon>Actinomycetaceae</taxon>
        <taxon>Actinomyces</taxon>
    </lineage>
</organism>
<feature type="transmembrane region" description="Helical" evidence="2">
    <location>
        <begin position="458"/>
        <end position="479"/>
    </location>
</feature>
<feature type="transmembrane region" description="Helical" evidence="2">
    <location>
        <begin position="159"/>
        <end position="180"/>
    </location>
</feature>
<feature type="transmembrane region" description="Helical" evidence="2">
    <location>
        <begin position="81"/>
        <end position="99"/>
    </location>
</feature>
<feature type="transmembrane region" description="Helical" evidence="2">
    <location>
        <begin position="187"/>
        <end position="207"/>
    </location>
</feature>
<proteinExistence type="predicted"/>
<feature type="transmembrane region" description="Helical" evidence="2">
    <location>
        <begin position="570"/>
        <end position="592"/>
    </location>
</feature>
<feature type="transmembrane region" description="Helical" evidence="2">
    <location>
        <begin position="248"/>
        <end position="268"/>
    </location>
</feature>
<reference evidence="3" key="1">
    <citation type="submission" date="2014-07" db="EMBL/GenBank/DDBJ databases">
        <authorList>
            <person name="Zhang J.E."/>
            <person name="Yang H."/>
            <person name="Guo J."/>
            <person name="Deng Z."/>
            <person name="Luo H."/>
            <person name="Luo M."/>
            <person name="Zhao B."/>
        </authorList>
    </citation>
    <scope>NUCLEOTIDE SEQUENCE</scope>
    <source>
        <strain evidence="3">AM4</strain>
    </source>
</reference>
<dbReference type="RefSeq" id="WP_210582093.1">
    <property type="nucleotide sequence ID" value="NZ_LK995542.1"/>
</dbReference>
<protein>
    <submittedName>
        <fullName evidence="3">Collagen alpha-1(III) chain</fullName>
    </submittedName>
</protein>
<feature type="region of interest" description="Disordered" evidence="1">
    <location>
        <begin position="310"/>
        <end position="347"/>
    </location>
</feature>
<dbReference type="EMBL" id="LK995542">
    <property type="protein sequence ID" value="CED92516.1"/>
    <property type="molecule type" value="Genomic_DNA"/>
</dbReference>
<feature type="compositionally biased region" description="Polar residues" evidence="1">
    <location>
        <begin position="1"/>
        <end position="13"/>
    </location>
</feature>
<evidence type="ECO:0000313" key="3">
    <source>
        <dbReference type="EMBL" id="CED92516.1"/>
    </source>
</evidence>
<keyword evidence="3" id="KW-0176">Collagen</keyword>
<name>A0A1L7RKD3_9ACTO</name>
<feature type="compositionally biased region" description="Low complexity" evidence="1">
    <location>
        <begin position="320"/>
        <end position="333"/>
    </location>
</feature>
<feature type="transmembrane region" description="Helical" evidence="2">
    <location>
        <begin position="417"/>
        <end position="437"/>
    </location>
</feature>
<evidence type="ECO:0000256" key="2">
    <source>
        <dbReference type="SAM" id="Phobius"/>
    </source>
</evidence>
<feature type="transmembrane region" description="Helical" evidence="2">
    <location>
        <begin position="527"/>
        <end position="550"/>
    </location>
</feature>
<keyword evidence="2" id="KW-1133">Transmembrane helix</keyword>
<feature type="transmembrane region" description="Helical" evidence="2">
    <location>
        <begin position="42"/>
        <end position="61"/>
    </location>
</feature>
<sequence length="603" mass="61674">MSTAASVPITTRADSLPGARPGRLPGLGAVLRAELGRSRRTATWGIPVAVVVFSLHALLVAHAALTADGWNDGVLPWLNPYPAAFALPMGALTGAMAAWRERRHRAGGTAWRGVSPALTVAARVIVLAASALASQALLLAPIVIDALIRGAGWGPWCQYLLFALVMWVSVTGASVWGLALGQWVGGIAVGLAPALALVWSAAGALQAEAPTWWARPWTWAMRPTLPLLEVHANGISLEAGSPVWDYPVAPGGLGSAGLCLLGVGAVLLGARRATSSLAGAHRAVGALAVRRLFTLRPRFWARTQAAEPASTGLLDPMPAPVSSPDASSSAPSGPVGPAPTPGHAVPAGTTAVADRTAHAPQHSLSPAVLAGLTSPGSRSAFRAVGLGLPWRPWAVLTAVLLGLLGLTQAVYSAAYALPLFTLAGAPIAAWVAGATAWRAQADAWRGLVLRARPAALTASTLTWAMALLAAALIPAWAIARLGAPLFPTDSELGGLGAPVYMFMVMPFVVFMLAALAHAVAQVAGTAVTVGVGVGLFLMGLIIDGNEVLVATPLWQLAPWGWIQTAATYPVRWAAIAAASLAIGVAAFAVSAARGRAVATRQTE</sequence>
<evidence type="ECO:0000256" key="1">
    <source>
        <dbReference type="SAM" id="MobiDB-lite"/>
    </source>
</evidence>
<gene>
    <name evidence="3" type="ORF">AAM4_2684</name>
</gene>
<dbReference type="AlphaFoldDB" id="A0A1L7RKD3"/>